<accession>E1A234</accession>
<feature type="domain" description="Large polyvalent protein-associated" evidence="1">
    <location>
        <begin position="16"/>
        <end position="81"/>
    </location>
</feature>
<evidence type="ECO:0000259" key="1">
    <source>
        <dbReference type="Pfam" id="PF18824"/>
    </source>
</evidence>
<dbReference type="EMBL" id="HM452126">
    <property type="protein sequence ID" value="ADM80123.1"/>
    <property type="molecule type" value="Genomic_DNA"/>
</dbReference>
<dbReference type="RefSeq" id="YP_003969569.1">
    <property type="nucleotide sequence ID" value="NC_014636.1"/>
</dbReference>
<dbReference type="GeneID" id="9861687"/>
<organism evidence="2 3">
    <name type="scientific">Aeromonas phage phiAS5</name>
    <dbReference type="NCBI Taxonomy" id="879630"/>
    <lineage>
        <taxon>Viruses</taxon>
        <taxon>Duplodnaviria</taxon>
        <taxon>Heunggongvirae</taxon>
        <taxon>Uroviricota</taxon>
        <taxon>Caudoviricetes</taxon>
        <taxon>Pantevenvirales</taxon>
        <taxon>Straboviridae</taxon>
        <taxon>Chrysonvirus</taxon>
        <taxon>Chrysonvirus as5</taxon>
    </lineage>
</organism>
<dbReference type="Pfam" id="PF18824">
    <property type="entry name" value="LPD11"/>
    <property type="match status" value="1"/>
</dbReference>
<dbReference type="KEGG" id="vg:9861687"/>
<name>E1A234_9CAUD</name>
<dbReference type="OrthoDB" id="23005at10239"/>
<sequence>MCYIQEVIETREADAEFKYMLLSRMKSDCEYFLGFGNRSTRALWAGNVAEQIEGMKALWNSFDTKPEWLTMEQIEEYETKMKGE</sequence>
<evidence type="ECO:0000313" key="3">
    <source>
        <dbReference type="Proteomes" id="UP000002236"/>
    </source>
</evidence>
<gene>
    <name evidence="2" type="ORF">phiAS5_ORF0280</name>
</gene>
<dbReference type="InterPro" id="IPR040789">
    <property type="entry name" value="LPD11"/>
</dbReference>
<proteinExistence type="predicted"/>
<evidence type="ECO:0000313" key="2">
    <source>
        <dbReference type="EMBL" id="ADM80123.1"/>
    </source>
</evidence>
<reference evidence="2 3" key="1">
    <citation type="journal article" date="2012" name="Vet. Microbiol.">
        <title>Complete genome sequence and characterization of a broad-host range T4-like bacteriophage phiAS5 infecting Aeromonas salmonicida subsp. salmonicida.</title>
        <authorList>
            <person name="Kim J.H."/>
            <person name="Son J.S."/>
            <person name="Choi Y.J."/>
            <person name="Choresca C.H.Jr."/>
            <person name="Shin S.P."/>
            <person name="Han J.E."/>
            <person name="Jun J.W."/>
            <person name="Park S.C."/>
        </authorList>
    </citation>
    <scope>NUCLEOTIDE SEQUENCE [LARGE SCALE GENOMIC DNA]</scope>
</reference>
<keyword evidence="3" id="KW-1185">Reference proteome</keyword>
<dbReference type="Proteomes" id="UP000002236">
    <property type="component" value="Segment"/>
</dbReference>
<protein>
    <recommendedName>
        <fullName evidence="1">Large polyvalent protein-associated domain-containing protein</fullName>
    </recommendedName>
</protein>